<name>A0A1B9IR19_9TREE</name>
<evidence type="ECO:0000256" key="1">
    <source>
        <dbReference type="SAM" id="MobiDB-lite"/>
    </source>
</evidence>
<feature type="compositionally biased region" description="Low complexity" evidence="1">
    <location>
        <begin position="18"/>
        <end position="35"/>
    </location>
</feature>
<proteinExistence type="predicted"/>
<dbReference type="EMBL" id="KI669462">
    <property type="protein sequence ID" value="OCF57957.1"/>
    <property type="molecule type" value="Genomic_DNA"/>
</dbReference>
<accession>A0A1B9IR19</accession>
<evidence type="ECO:0000313" key="2">
    <source>
        <dbReference type="EMBL" id="OCF57957.1"/>
    </source>
</evidence>
<protein>
    <submittedName>
        <fullName evidence="2">Uncharacterized protein</fullName>
    </submittedName>
</protein>
<gene>
    <name evidence="2" type="ORF">L486_03983</name>
</gene>
<evidence type="ECO:0000313" key="3">
    <source>
        <dbReference type="Proteomes" id="UP000092583"/>
    </source>
</evidence>
<keyword evidence="3" id="KW-1185">Reference proteome</keyword>
<reference evidence="2 3" key="1">
    <citation type="submission" date="2013-07" db="EMBL/GenBank/DDBJ databases">
        <title>The Genome Sequence of Kwoniella mangroviensis CBS10435.</title>
        <authorList>
            <consortium name="The Broad Institute Genome Sequencing Platform"/>
            <person name="Cuomo C."/>
            <person name="Litvintseva A."/>
            <person name="Chen Y."/>
            <person name="Heitman J."/>
            <person name="Sun S."/>
            <person name="Springer D."/>
            <person name="Dromer F."/>
            <person name="Young S.K."/>
            <person name="Zeng Q."/>
            <person name="Gargeya S."/>
            <person name="Fitzgerald M."/>
            <person name="Abouelleil A."/>
            <person name="Alvarado L."/>
            <person name="Berlin A.M."/>
            <person name="Chapman S.B."/>
            <person name="Dewar J."/>
            <person name="Goldberg J."/>
            <person name="Griggs A."/>
            <person name="Gujja S."/>
            <person name="Hansen M."/>
            <person name="Howarth C."/>
            <person name="Imamovic A."/>
            <person name="Larimer J."/>
            <person name="McCowan C."/>
            <person name="Murphy C."/>
            <person name="Pearson M."/>
            <person name="Priest M."/>
            <person name="Roberts A."/>
            <person name="Saif S."/>
            <person name="Shea T."/>
            <person name="Sykes S."/>
            <person name="Wortman J."/>
            <person name="Nusbaum C."/>
            <person name="Birren B."/>
        </authorList>
    </citation>
    <scope>NUCLEOTIDE SEQUENCE [LARGE SCALE GENOMIC DNA]</scope>
    <source>
        <strain evidence="2 3">CBS 10435</strain>
    </source>
</reference>
<dbReference type="AlphaFoldDB" id="A0A1B9IR19"/>
<feature type="region of interest" description="Disordered" evidence="1">
    <location>
        <begin position="1"/>
        <end position="78"/>
    </location>
</feature>
<feature type="compositionally biased region" description="Polar residues" evidence="1">
    <location>
        <begin position="38"/>
        <end position="56"/>
    </location>
</feature>
<sequence>MSTRSTSSLEMPLRPAGSSIRTSSSESQPSTSDVTGWRSGSSQTFHTSSGSFTFKSDGSFEEYSPLSTDSRPMYNKAD</sequence>
<organism evidence="2 3">
    <name type="scientific">Kwoniella mangroviensis CBS 10435</name>
    <dbReference type="NCBI Taxonomy" id="1331196"/>
    <lineage>
        <taxon>Eukaryota</taxon>
        <taxon>Fungi</taxon>
        <taxon>Dikarya</taxon>
        <taxon>Basidiomycota</taxon>
        <taxon>Agaricomycotina</taxon>
        <taxon>Tremellomycetes</taxon>
        <taxon>Tremellales</taxon>
        <taxon>Cryptococcaceae</taxon>
        <taxon>Kwoniella</taxon>
    </lineage>
</organism>
<dbReference type="Proteomes" id="UP000092583">
    <property type="component" value="Unassembled WGS sequence"/>
</dbReference>
<reference evidence="3" key="2">
    <citation type="submission" date="2013-12" db="EMBL/GenBank/DDBJ databases">
        <title>Evolution of pathogenesis and genome organization in the Tremellales.</title>
        <authorList>
            <person name="Cuomo C."/>
            <person name="Litvintseva A."/>
            <person name="Heitman J."/>
            <person name="Chen Y."/>
            <person name="Sun S."/>
            <person name="Springer D."/>
            <person name="Dromer F."/>
            <person name="Young S."/>
            <person name="Zeng Q."/>
            <person name="Chapman S."/>
            <person name="Gujja S."/>
            <person name="Saif S."/>
            <person name="Birren B."/>
        </authorList>
    </citation>
    <scope>NUCLEOTIDE SEQUENCE [LARGE SCALE GENOMIC DNA]</scope>
    <source>
        <strain evidence="3">CBS 10435</strain>
    </source>
</reference>